<accession>A0ABX7BS20</accession>
<feature type="transmembrane region" description="Helical" evidence="1">
    <location>
        <begin position="101"/>
        <end position="120"/>
    </location>
</feature>
<feature type="transmembrane region" description="Helical" evidence="1">
    <location>
        <begin position="182"/>
        <end position="215"/>
    </location>
</feature>
<keyword evidence="3" id="KW-1185">Reference proteome</keyword>
<evidence type="ECO:0000313" key="2">
    <source>
        <dbReference type="EMBL" id="QQR34732.1"/>
    </source>
</evidence>
<feature type="transmembrane region" description="Helical" evidence="1">
    <location>
        <begin position="424"/>
        <end position="444"/>
    </location>
</feature>
<dbReference type="RefSeq" id="WP_201652964.1">
    <property type="nucleotide sequence ID" value="NZ_CP068047.1"/>
</dbReference>
<feature type="transmembrane region" description="Helical" evidence="1">
    <location>
        <begin position="254"/>
        <end position="276"/>
    </location>
</feature>
<feature type="transmembrane region" description="Helical" evidence="1">
    <location>
        <begin position="132"/>
        <end position="151"/>
    </location>
</feature>
<dbReference type="EMBL" id="CP068047">
    <property type="protein sequence ID" value="QQR34732.1"/>
    <property type="molecule type" value="Genomic_DNA"/>
</dbReference>
<feature type="transmembrane region" description="Helical" evidence="1">
    <location>
        <begin position="288"/>
        <end position="315"/>
    </location>
</feature>
<sequence length="593" mass="63944">MGKQERSAIWLWAAVLLLTTALLLLRMAYSGFDQVLFGDNDDAMRMVVVRDFLAGQGWFDHAQYRMNTPWGGEMHWSRLVDLPIAALVLMARPFAGASAEIVAGFVWPTILLGLLIWLSGRLTLRLVGREGLLPGMLILACSVITFGEFDFGRVDHHSVQIILTQLVVLFSIDALTRPRAALWAGLAMATALAIGTEALPVVVAGMVVFGMMYVVAPSLHAAVRWFGLAFGLGTVAHLVAALPPQLWFSPACDAISIVYATAALGAGAGLVGLTLLPLRGESWLPRLLAATVVGGALLALLAALFPGCLAGPYAIVDPWLVEYWLKDIGEAKPVFQVIAEQPIYVLSTTVPALLSLAAALHAVMRTEGTRRAAWLIVLAVLAILVAVAFVQLRSIRITLALTGPACAFWVVLARHRYLQRVSLASVLALVGSWVGFAGFIWAMVAYPVAMAQAAAAVETGPETELSHKDCLAPGAYAELAAMPRARIMTPLDLGAFILLYTDHEVVGTPYHRNNQQILDTYHFLNHPIGEAKDILDTRGVTLVVTCAPLASMRGLPDAAEDSFVRLNKRGELPDWLEPISAPDSVLTIYSVRR</sequence>
<reference evidence="2 3" key="1">
    <citation type="submission" date="2021-01" db="EMBL/GenBank/DDBJ databases">
        <title>Genome seq and assembly of Devosia sp. G19.</title>
        <authorList>
            <person name="Chhetri G."/>
        </authorList>
    </citation>
    <scope>NUCLEOTIDE SEQUENCE [LARGE SCALE GENOMIC DNA]</scope>
    <source>
        <strain evidence="2 3">G19</strain>
    </source>
</reference>
<feature type="transmembrane region" description="Helical" evidence="1">
    <location>
        <begin position="372"/>
        <end position="389"/>
    </location>
</feature>
<organism evidence="2 3">
    <name type="scientific">Devosia oryziradicis</name>
    <dbReference type="NCBI Taxonomy" id="2801335"/>
    <lineage>
        <taxon>Bacteria</taxon>
        <taxon>Pseudomonadati</taxon>
        <taxon>Pseudomonadota</taxon>
        <taxon>Alphaproteobacteria</taxon>
        <taxon>Hyphomicrobiales</taxon>
        <taxon>Devosiaceae</taxon>
        <taxon>Devosia</taxon>
    </lineage>
</organism>
<feature type="transmembrane region" description="Helical" evidence="1">
    <location>
        <begin position="222"/>
        <end position="242"/>
    </location>
</feature>
<keyword evidence="1" id="KW-0472">Membrane</keyword>
<proteinExistence type="predicted"/>
<feature type="transmembrane region" description="Helical" evidence="1">
    <location>
        <begin position="343"/>
        <end position="360"/>
    </location>
</feature>
<gene>
    <name evidence="2" type="ORF">JI749_10060</name>
</gene>
<protein>
    <submittedName>
        <fullName evidence="2">Uncharacterized protein</fullName>
    </submittedName>
</protein>
<feature type="transmembrane region" description="Helical" evidence="1">
    <location>
        <begin position="395"/>
        <end position="412"/>
    </location>
</feature>
<dbReference type="Proteomes" id="UP000595460">
    <property type="component" value="Chromosome"/>
</dbReference>
<evidence type="ECO:0000256" key="1">
    <source>
        <dbReference type="SAM" id="Phobius"/>
    </source>
</evidence>
<evidence type="ECO:0000313" key="3">
    <source>
        <dbReference type="Proteomes" id="UP000595460"/>
    </source>
</evidence>
<keyword evidence="1" id="KW-0812">Transmembrane</keyword>
<keyword evidence="1" id="KW-1133">Transmembrane helix</keyword>
<name>A0ABX7BS20_9HYPH</name>